<sequence length="268" mass="30405">MVERKQEIGEIGKMLARERQQKILQEVKRQRAIKVKELSKLFNVSEMTIRRDLEKLSRQGLIERVHGGVLSIDGTAFEPTFREKEIVNMEEKIKIGKKAASLVKENDTVCLGPGTTVMQIVKNLGEKRITALTNSLNIAFELSKIPNVRLFVIGGEVRSESYAMVGPETEDYLRRFYVDKFFVGVNGFTIEHGITIPNPSEAAVYREMIKLSRETIVVADHTKLGRVSFAKIADVECIDALITDSGIYERYEGYIRELQAREIKVIVV</sequence>
<name>A0A7V5HZB4_UNCAE</name>
<dbReference type="InterPro" id="IPR001034">
    <property type="entry name" value="DeoR_HTH"/>
</dbReference>
<dbReference type="PANTHER" id="PTHR30363">
    <property type="entry name" value="HTH-TYPE TRANSCRIPTIONAL REGULATOR SRLR-RELATED"/>
    <property type="match status" value="1"/>
</dbReference>
<evidence type="ECO:0000256" key="1">
    <source>
        <dbReference type="ARBA" id="ARBA00023015"/>
    </source>
</evidence>
<dbReference type="InterPro" id="IPR036388">
    <property type="entry name" value="WH-like_DNA-bd_sf"/>
</dbReference>
<dbReference type="InterPro" id="IPR018356">
    <property type="entry name" value="Tscrpt_reg_HTH_DeoR_CS"/>
</dbReference>
<organism evidence="5">
    <name type="scientific">Aerophobetes bacterium</name>
    <dbReference type="NCBI Taxonomy" id="2030807"/>
    <lineage>
        <taxon>Bacteria</taxon>
        <taxon>Candidatus Aerophobota</taxon>
    </lineage>
</organism>
<comment type="caution">
    <text evidence="5">The sequence shown here is derived from an EMBL/GenBank/DDBJ whole genome shotgun (WGS) entry which is preliminary data.</text>
</comment>
<dbReference type="InterPro" id="IPR014036">
    <property type="entry name" value="DeoR-like_C"/>
</dbReference>
<dbReference type="SMART" id="SM00420">
    <property type="entry name" value="HTH_DEOR"/>
    <property type="match status" value="1"/>
</dbReference>
<dbReference type="InterPro" id="IPR050313">
    <property type="entry name" value="Carb_Metab_HTH_regulators"/>
</dbReference>
<dbReference type="GO" id="GO:0003677">
    <property type="term" value="F:DNA binding"/>
    <property type="evidence" value="ECO:0007669"/>
    <property type="project" value="UniProtKB-KW"/>
</dbReference>
<protein>
    <submittedName>
        <fullName evidence="5">DeoR/GlpR transcriptional regulator</fullName>
    </submittedName>
</protein>
<dbReference type="EMBL" id="DRTT01000052">
    <property type="protein sequence ID" value="HHF98181.1"/>
    <property type="molecule type" value="Genomic_DNA"/>
</dbReference>
<dbReference type="SUPFAM" id="SSF46785">
    <property type="entry name" value="Winged helix' DNA-binding domain"/>
    <property type="match status" value="1"/>
</dbReference>
<dbReference type="Proteomes" id="UP000886070">
    <property type="component" value="Unassembled WGS sequence"/>
</dbReference>
<dbReference type="GO" id="GO:0003700">
    <property type="term" value="F:DNA-binding transcription factor activity"/>
    <property type="evidence" value="ECO:0007669"/>
    <property type="project" value="InterPro"/>
</dbReference>
<evidence type="ECO:0000256" key="2">
    <source>
        <dbReference type="ARBA" id="ARBA00023125"/>
    </source>
</evidence>
<dbReference type="SUPFAM" id="SSF100950">
    <property type="entry name" value="NagB/RpiA/CoA transferase-like"/>
    <property type="match status" value="1"/>
</dbReference>
<keyword evidence="2" id="KW-0238">DNA-binding</keyword>
<proteinExistence type="predicted"/>
<evidence type="ECO:0000256" key="3">
    <source>
        <dbReference type="ARBA" id="ARBA00023163"/>
    </source>
</evidence>
<keyword evidence="1" id="KW-0805">Transcription regulation</keyword>
<dbReference type="SMART" id="SM01134">
    <property type="entry name" value="DeoRC"/>
    <property type="match status" value="1"/>
</dbReference>
<reference evidence="5" key="1">
    <citation type="journal article" date="2020" name="mSystems">
        <title>Genome- and Community-Level Interaction Insights into Carbon Utilization and Element Cycling Functions of Hydrothermarchaeota in Hydrothermal Sediment.</title>
        <authorList>
            <person name="Zhou Z."/>
            <person name="Liu Y."/>
            <person name="Xu W."/>
            <person name="Pan J."/>
            <person name="Luo Z.H."/>
            <person name="Li M."/>
        </authorList>
    </citation>
    <scope>NUCLEOTIDE SEQUENCE [LARGE SCALE GENOMIC DNA]</scope>
    <source>
        <strain evidence="5">HyVt-92</strain>
    </source>
</reference>
<dbReference type="Pfam" id="PF08220">
    <property type="entry name" value="HTH_DeoR"/>
    <property type="match status" value="1"/>
</dbReference>
<dbReference type="Gene3D" id="3.40.50.1360">
    <property type="match status" value="1"/>
</dbReference>
<dbReference type="PROSITE" id="PS51000">
    <property type="entry name" value="HTH_DEOR_2"/>
    <property type="match status" value="1"/>
</dbReference>
<evidence type="ECO:0000259" key="4">
    <source>
        <dbReference type="PROSITE" id="PS51000"/>
    </source>
</evidence>
<dbReference type="Gene3D" id="1.10.10.10">
    <property type="entry name" value="Winged helix-like DNA-binding domain superfamily/Winged helix DNA-binding domain"/>
    <property type="match status" value="1"/>
</dbReference>
<accession>A0A7V5HZB4</accession>
<dbReference type="InterPro" id="IPR037171">
    <property type="entry name" value="NagB/RpiA_transferase-like"/>
</dbReference>
<feature type="domain" description="HTH deoR-type" evidence="4">
    <location>
        <begin position="16"/>
        <end position="71"/>
    </location>
</feature>
<gene>
    <name evidence="5" type="ORF">ENL39_01680</name>
</gene>
<dbReference type="InterPro" id="IPR036390">
    <property type="entry name" value="WH_DNA-bd_sf"/>
</dbReference>
<evidence type="ECO:0000313" key="5">
    <source>
        <dbReference type="EMBL" id="HHF98181.1"/>
    </source>
</evidence>
<dbReference type="PANTHER" id="PTHR30363:SF44">
    <property type="entry name" value="AGA OPERON TRANSCRIPTIONAL REPRESSOR-RELATED"/>
    <property type="match status" value="1"/>
</dbReference>
<dbReference type="PRINTS" id="PR00037">
    <property type="entry name" value="HTHLACR"/>
</dbReference>
<dbReference type="PROSITE" id="PS00894">
    <property type="entry name" value="HTH_DEOR_1"/>
    <property type="match status" value="1"/>
</dbReference>
<dbReference type="AlphaFoldDB" id="A0A7V5HZB4"/>
<keyword evidence="3" id="KW-0804">Transcription</keyword>
<dbReference type="Pfam" id="PF00455">
    <property type="entry name" value="DeoRC"/>
    <property type="match status" value="1"/>
</dbReference>